<protein>
    <submittedName>
        <fullName evidence="1">Uncharacterized protein</fullName>
    </submittedName>
</protein>
<dbReference type="Proteomes" id="UP001165283">
    <property type="component" value="Unassembled WGS sequence"/>
</dbReference>
<comment type="caution">
    <text evidence="1">The sequence shown here is derived from an EMBL/GenBank/DDBJ whole genome shotgun (WGS) entry which is preliminary data.</text>
</comment>
<proteinExistence type="predicted"/>
<name>A0ABT1A1V4_9PSEU</name>
<evidence type="ECO:0000313" key="1">
    <source>
        <dbReference type="EMBL" id="MCO1656970.1"/>
    </source>
</evidence>
<accession>A0ABT1A1V4</accession>
<gene>
    <name evidence="1" type="ORF">KDL28_18070</name>
</gene>
<keyword evidence="2" id="KW-1185">Reference proteome</keyword>
<dbReference type="EMBL" id="JAGSOV010000039">
    <property type="protein sequence ID" value="MCO1656970.1"/>
    <property type="molecule type" value="Genomic_DNA"/>
</dbReference>
<reference evidence="1" key="1">
    <citation type="submission" date="2021-04" db="EMBL/GenBank/DDBJ databases">
        <title>Pseudonocardia sp. nov., isolated from sandy soil of mangrove forest.</title>
        <authorList>
            <person name="Zan Z."/>
            <person name="Huang R."/>
            <person name="Liu W."/>
        </authorList>
    </citation>
    <scope>NUCLEOTIDE SEQUENCE</scope>
    <source>
        <strain evidence="1">S2-4</strain>
    </source>
</reference>
<organism evidence="1 2">
    <name type="scientific">Pseudonocardia humida</name>
    <dbReference type="NCBI Taxonomy" id="2800819"/>
    <lineage>
        <taxon>Bacteria</taxon>
        <taxon>Bacillati</taxon>
        <taxon>Actinomycetota</taxon>
        <taxon>Actinomycetes</taxon>
        <taxon>Pseudonocardiales</taxon>
        <taxon>Pseudonocardiaceae</taxon>
        <taxon>Pseudonocardia</taxon>
    </lineage>
</organism>
<dbReference type="RefSeq" id="WP_252440218.1">
    <property type="nucleotide sequence ID" value="NZ_JAGSOV010000039.1"/>
</dbReference>
<evidence type="ECO:0000313" key="2">
    <source>
        <dbReference type="Proteomes" id="UP001165283"/>
    </source>
</evidence>
<sequence length="89" mass="9776">MLRAPAARVNGRKRFIVTDTVDRTASGDLIKRWIDKRSNWRCGDAPAVRCLECNGSGIHDPACICSRGSSGKCHSCEGRKKVRVHRPGA</sequence>